<dbReference type="AlphaFoldDB" id="A0A1L2GE33"/>
<dbReference type="Proteomes" id="UP000191171">
    <property type="component" value="Unassembled WGS sequence"/>
</dbReference>
<dbReference type="Pfam" id="PF01321">
    <property type="entry name" value="Creatinase_N"/>
    <property type="match status" value="1"/>
</dbReference>
<name>A0A1L2GE33_ENTFC</name>
<dbReference type="PANTHER" id="PTHR46112:SF10">
    <property type="entry name" value="DIPEPTIDASE YKVY-RELATED"/>
    <property type="match status" value="1"/>
</dbReference>
<comment type="cofactor">
    <cofactor evidence="1">
        <name>Mn(2+)</name>
        <dbReference type="ChEBI" id="CHEBI:29035"/>
    </cofactor>
</comment>
<dbReference type="InterPro" id="IPR000587">
    <property type="entry name" value="Creatinase_N"/>
</dbReference>
<dbReference type="Gene3D" id="3.90.230.10">
    <property type="entry name" value="Creatinase/methionine aminopeptidase superfamily"/>
    <property type="match status" value="1"/>
</dbReference>
<feature type="domain" description="Creatinase N-terminal" evidence="5">
    <location>
        <begin position="6"/>
        <end position="137"/>
    </location>
</feature>
<dbReference type="EMBL" id="MVGJ01000025">
    <property type="protein sequence ID" value="OOL83101.1"/>
    <property type="molecule type" value="Genomic_DNA"/>
</dbReference>
<evidence type="ECO:0000259" key="4">
    <source>
        <dbReference type="Pfam" id="PF00557"/>
    </source>
</evidence>
<evidence type="ECO:0000259" key="5">
    <source>
        <dbReference type="Pfam" id="PF01321"/>
    </source>
</evidence>
<dbReference type="PANTHER" id="PTHR46112">
    <property type="entry name" value="AMINOPEPTIDASE"/>
    <property type="match status" value="1"/>
</dbReference>
<feature type="domain" description="Peptidase M24" evidence="4">
    <location>
        <begin position="148"/>
        <end position="349"/>
    </location>
</feature>
<dbReference type="Pfam" id="PF00557">
    <property type="entry name" value="Peptidase_M24"/>
    <property type="match status" value="1"/>
</dbReference>
<dbReference type="SUPFAM" id="SSF55920">
    <property type="entry name" value="Creatinase/aminopeptidase"/>
    <property type="match status" value="1"/>
</dbReference>
<dbReference type="SUPFAM" id="SSF53092">
    <property type="entry name" value="Creatinase/prolidase N-terminal domain"/>
    <property type="match status" value="1"/>
</dbReference>
<dbReference type="InterPro" id="IPR050659">
    <property type="entry name" value="Peptidase_M24B"/>
</dbReference>
<comment type="similarity">
    <text evidence="2">Belongs to the peptidase M24B family.</text>
</comment>
<dbReference type="InterPro" id="IPR000994">
    <property type="entry name" value="Pept_M24"/>
</dbReference>
<accession>A0A1L2GE33</accession>
<organism evidence="6 7">
    <name type="scientific">Enterococcus faecium</name>
    <name type="common">Streptococcus faecium</name>
    <dbReference type="NCBI Taxonomy" id="1352"/>
    <lineage>
        <taxon>Bacteria</taxon>
        <taxon>Bacillati</taxon>
        <taxon>Bacillota</taxon>
        <taxon>Bacilli</taxon>
        <taxon>Lactobacillales</taxon>
        <taxon>Enterococcaceae</taxon>
        <taxon>Enterococcus</taxon>
    </lineage>
</organism>
<protein>
    <submittedName>
        <fullName evidence="6">Peptidase M24 family protein</fullName>
    </submittedName>
</protein>
<dbReference type="InterPro" id="IPR036005">
    <property type="entry name" value="Creatinase/aminopeptidase-like"/>
</dbReference>
<reference evidence="6 7" key="1">
    <citation type="submission" date="2017-02" db="EMBL/GenBank/DDBJ databases">
        <title>Clonality and virulence of isolates of VRE in Hematopoietic Stem Cell Transplanted (HSCT) patients.</title>
        <authorList>
            <person name="Marchi A.P."/>
            <person name="Martins R.C."/>
            <person name="Marie S.K."/>
            <person name="Levin A.S."/>
            <person name="Costa S.F."/>
        </authorList>
    </citation>
    <scope>NUCLEOTIDE SEQUENCE [LARGE SCALE GENOMIC DNA]</scope>
    <source>
        <strain evidence="6 7">LIM1759</strain>
    </source>
</reference>
<dbReference type="RefSeq" id="WP_002305576.1">
    <property type="nucleotide sequence ID" value="NZ_AP026655.1"/>
</dbReference>
<dbReference type="InterPro" id="IPR001714">
    <property type="entry name" value="Pept_M24_MAP"/>
</dbReference>
<dbReference type="GO" id="GO:0008235">
    <property type="term" value="F:metalloexopeptidase activity"/>
    <property type="evidence" value="ECO:0007669"/>
    <property type="project" value="UniProtKB-ARBA"/>
</dbReference>
<dbReference type="GO" id="GO:0004177">
    <property type="term" value="F:aminopeptidase activity"/>
    <property type="evidence" value="ECO:0007669"/>
    <property type="project" value="UniProtKB-ARBA"/>
</dbReference>
<gene>
    <name evidence="6" type="ORF">B1P95_05570</name>
</gene>
<evidence type="ECO:0000256" key="1">
    <source>
        <dbReference type="ARBA" id="ARBA00001936"/>
    </source>
</evidence>
<proteinExistence type="inferred from homology"/>
<keyword evidence="3" id="KW-0464">Manganese</keyword>
<dbReference type="CDD" id="cd01092">
    <property type="entry name" value="APP-like"/>
    <property type="match status" value="1"/>
</dbReference>
<evidence type="ECO:0000313" key="7">
    <source>
        <dbReference type="Proteomes" id="UP000191171"/>
    </source>
</evidence>
<dbReference type="InterPro" id="IPR029149">
    <property type="entry name" value="Creatin/AminoP/Spt16_N"/>
</dbReference>
<dbReference type="Gene3D" id="3.40.350.10">
    <property type="entry name" value="Creatinase/prolidase N-terminal domain"/>
    <property type="match status" value="1"/>
</dbReference>
<evidence type="ECO:0000256" key="2">
    <source>
        <dbReference type="ARBA" id="ARBA00008766"/>
    </source>
</evidence>
<dbReference type="PRINTS" id="PR00599">
    <property type="entry name" value="MAPEPTIDASE"/>
</dbReference>
<evidence type="ECO:0000313" key="6">
    <source>
        <dbReference type="EMBL" id="OOL83101.1"/>
    </source>
</evidence>
<sequence>MNNVKINELRQWMAQHQVELAYISDPGHIAYFSGYESDPHERVLALFIPLEQDPFLFTPALEVEDAQNSSWAYDVRGYLDSENPWEIIGKELRARYGQPGNVGIEKNALTVDRFDAISDILTGADSYTDLTSIIQRLQLIKTVEEKDKLIEAGKWADVAFEIGFKTVKEGVTEQAIIAEIEYQLKKQGVSQMSFDTLVLAGANAASPHGTPGSTKVSPNELVLFDLGVVWNGYCSDATRTVAYQKPTEFQEKIYNITLEAQLAAQEAVRPGVTAGELDQIARNVINSYGYGEYFNHRLGHGIGTTVHEFPSLVEGNDLVIEEGMCFSLEPGIYIPEKVGVRIEDCVYVTSDGCVPFTTTPKELLVLE</sequence>
<comment type="caution">
    <text evidence="6">The sequence shown here is derived from an EMBL/GenBank/DDBJ whole genome shotgun (WGS) entry which is preliminary data.</text>
</comment>
<evidence type="ECO:0000256" key="3">
    <source>
        <dbReference type="ARBA" id="ARBA00023211"/>
    </source>
</evidence>